<dbReference type="InterPro" id="IPR049278">
    <property type="entry name" value="MS_channel_C"/>
</dbReference>
<reference evidence="11" key="1">
    <citation type="submission" date="2020-10" db="EMBL/GenBank/DDBJ databases">
        <authorList>
            <person name="Gilroy R."/>
        </authorList>
    </citation>
    <scope>NUCLEOTIDE SEQUENCE</scope>
    <source>
        <strain evidence="11">10192</strain>
    </source>
</reference>
<dbReference type="EMBL" id="JADIND010000002">
    <property type="protein sequence ID" value="MBO8429764.1"/>
    <property type="molecule type" value="Genomic_DNA"/>
</dbReference>
<evidence type="ECO:0000256" key="5">
    <source>
        <dbReference type="ARBA" id="ARBA00022989"/>
    </source>
</evidence>
<evidence type="ECO:0000256" key="4">
    <source>
        <dbReference type="ARBA" id="ARBA00022692"/>
    </source>
</evidence>
<evidence type="ECO:0000259" key="9">
    <source>
        <dbReference type="Pfam" id="PF21082"/>
    </source>
</evidence>
<evidence type="ECO:0000256" key="7">
    <source>
        <dbReference type="SAM" id="Phobius"/>
    </source>
</evidence>
<comment type="similarity">
    <text evidence="2">Belongs to the MscS (TC 1.A.23) family.</text>
</comment>
<keyword evidence="5 7" id="KW-1133">Transmembrane helix</keyword>
<evidence type="ECO:0000256" key="3">
    <source>
        <dbReference type="ARBA" id="ARBA00022475"/>
    </source>
</evidence>
<dbReference type="SUPFAM" id="SSF82861">
    <property type="entry name" value="Mechanosensitive channel protein MscS (YggB), transmembrane region"/>
    <property type="match status" value="1"/>
</dbReference>
<feature type="domain" description="Mechanosensitive ion channel MscS C-terminal" evidence="9">
    <location>
        <begin position="190"/>
        <end position="273"/>
    </location>
</feature>
<feature type="domain" description="Mechanosensitive ion channel MscS" evidence="8">
    <location>
        <begin position="115"/>
        <end position="181"/>
    </location>
</feature>
<protein>
    <submittedName>
        <fullName evidence="11">Mechanosensitive ion channel family protein</fullName>
    </submittedName>
</protein>
<proteinExistence type="inferred from homology"/>
<evidence type="ECO:0000256" key="1">
    <source>
        <dbReference type="ARBA" id="ARBA00004651"/>
    </source>
</evidence>
<dbReference type="Gene3D" id="2.30.30.60">
    <property type="match status" value="1"/>
</dbReference>
<gene>
    <name evidence="11" type="ORF">IAC76_00080</name>
</gene>
<evidence type="ECO:0000256" key="2">
    <source>
        <dbReference type="ARBA" id="ARBA00008017"/>
    </source>
</evidence>
<keyword evidence="4 7" id="KW-0812">Transmembrane</keyword>
<name>A0A9D9DR93_9BACT</name>
<sequence length="287" mass="32623">MKELIIEILAYIEDIKKVLKSIHFDLIIEITVNIIVLCLLVKLIDVFEHKLKTKVLKNKNEQIIKFIPALSRILKFIVFFIMLAAFLQNHGYSVSSLIAGFGITGLAVGFAANATIANVFGTISVLSDKSYKLGDYIQVGTIEGTVEDINLRSTKIRTLDNELTIVPNGTVAAADIVNVSRIHRRRFFETFGITYDTPDAKIERAIKIIEEIFSSDEDVYSDFIVFLDKLADSSINIKAQAYIKTKELNKFRKIKERLMLEIVRQYRQEGIDFAFPSQSIYMVNNEN</sequence>
<dbReference type="InterPro" id="IPR006685">
    <property type="entry name" value="MscS_channel_2nd"/>
</dbReference>
<dbReference type="Gene3D" id="1.10.287.1260">
    <property type="match status" value="1"/>
</dbReference>
<reference evidence="11" key="2">
    <citation type="journal article" date="2021" name="PeerJ">
        <title>Extensive microbial diversity within the chicken gut microbiome revealed by metagenomics and culture.</title>
        <authorList>
            <person name="Gilroy R."/>
            <person name="Ravi A."/>
            <person name="Getino M."/>
            <person name="Pursley I."/>
            <person name="Horton D.L."/>
            <person name="Alikhan N.F."/>
            <person name="Baker D."/>
            <person name="Gharbi K."/>
            <person name="Hall N."/>
            <person name="Watson M."/>
            <person name="Adriaenssens E.M."/>
            <person name="Foster-Nyarko E."/>
            <person name="Jarju S."/>
            <person name="Secka A."/>
            <person name="Antonio M."/>
            <person name="Oren A."/>
            <person name="Chaudhuri R.R."/>
            <person name="La Ragione R."/>
            <person name="Hildebrand F."/>
            <person name="Pallen M.J."/>
        </authorList>
    </citation>
    <scope>NUCLEOTIDE SEQUENCE</scope>
    <source>
        <strain evidence="11">10192</strain>
    </source>
</reference>
<evidence type="ECO:0000259" key="10">
    <source>
        <dbReference type="Pfam" id="PF21088"/>
    </source>
</evidence>
<dbReference type="InterPro" id="IPR011014">
    <property type="entry name" value="MscS_channel_TM-2"/>
</dbReference>
<dbReference type="Pfam" id="PF21082">
    <property type="entry name" value="MS_channel_3rd"/>
    <property type="match status" value="1"/>
</dbReference>
<feature type="transmembrane region" description="Helical" evidence="7">
    <location>
        <begin position="26"/>
        <end position="45"/>
    </location>
</feature>
<evidence type="ECO:0000256" key="6">
    <source>
        <dbReference type="ARBA" id="ARBA00023136"/>
    </source>
</evidence>
<feature type="transmembrane region" description="Helical" evidence="7">
    <location>
        <begin position="66"/>
        <end position="86"/>
    </location>
</feature>
<comment type="subcellular location">
    <subcellularLocation>
        <location evidence="1">Cell membrane</location>
        <topology evidence="1">Multi-pass membrane protein</topology>
    </subcellularLocation>
</comment>
<comment type="caution">
    <text evidence="11">The sequence shown here is derived from an EMBL/GenBank/DDBJ whole genome shotgun (WGS) entry which is preliminary data.</text>
</comment>
<dbReference type="GO" id="GO:0005886">
    <property type="term" value="C:plasma membrane"/>
    <property type="evidence" value="ECO:0007669"/>
    <property type="project" value="UniProtKB-SubCell"/>
</dbReference>
<dbReference type="SUPFAM" id="SSF50182">
    <property type="entry name" value="Sm-like ribonucleoproteins"/>
    <property type="match status" value="1"/>
</dbReference>
<feature type="transmembrane region" description="Helical" evidence="7">
    <location>
        <begin position="98"/>
        <end position="126"/>
    </location>
</feature>
<dbReference type="InterPro" id="IPR049142">
    <property type="entry name" value="MS_channel_1st"/>
</dbReference>
<dbReference type="Pfam" id="PF21088">
    <property type="entry name" value="MS_channel_1st"/>
    <property type="match status" value="1"/>
</dbReference>
<dbReference type="SUPFAM" id="SSF82689">
    <property type="entry name" value="Mechanosensitive channel protein MscS (YggB), C-terminal domain"/>
    <property type="match status" value="1"/>
</dbReference>
<dbReference type="PANTHER" id="PTHR30566">
    <property type="entry name" value="YNAI-RELATED MECHANOSENSITIVE ION CHANNEL"/>
    <property type="match status" value="1"/>
</dbReference>
<evidence type="ECO:0000259" key="8">
    <source>
        <dbReference type="Pfam" id="PF00924"/>
    </source>
</evidence>
<keyword evidence="3" id="KW-1003">Cell membrane</keyword>
<dbReference type="InterPro" id="IPR011066">
    <property type="entry name" value="MscS_channel_C_sf"/>
</dbReference>
<accession>A0A9D9DR93</accession>
<dbReference type="InterPro" id="IPR023408">
    <property type="entry name" value="MscS_beta-dom_sf"/>
</dbReference>
<dbReference type="Pfam" id="PF00924">
    <property type="entry name" value="MS_channel_2nd"/>
    <property type="match status" value="1"/>
</dbReference>
<evidence type="ECO:0000313" key="11">
    <source>
        <dbReference type="EMBL" id="MBO8429764.1"/>
    </source>
</evidence>
<keyword evidence="6 7" id="KW-0472">Membrane</keyword>
<dbReference type="AlphaFoldDB" id="A0A9D9DR93"/>
<organism evidence="11 12">
    <name type="scientific">Candidatus Scatousia excrementipullorum</name>
    <dbReference type="NCBI Taxonomy" id="2840936"/>
    <lineage>
        <taxon>Bacteria</taxon>
        <taxon>Candidatus Scatousia</taxon>
    </lineage>
</organism>
<dbReference type="Gene3D" id="3.30.70.100">
    <property type="match status" value="1"/>
</dbReference>
<dbReference type="GO" id="GO:0055085">
    <property type="term" value="P:transmembrane transport"/>
    <property type="evidence" value="ECO:0007669"/>
    <property type="project" value="InterPro"/>
</dbReference>
<evidence type="ECO:0000313" key="12">
    <source>
        <dbReference type="Proteomes" id="UP000823632"/>
    </source>
</evidence>
<dbReference type="Proteomes" id="UP000823632">
    <property type="component" value="Unassembled WGS sequence"/>
</dbReference>
<dbReference type="InterPro" id="IPR010920">
    <property type="entry name" value="LSM_dom_sf"/>
</dbReference>
<dbReference type="PANTHER" id="PTHR30566:SF25">
    <property type="entry name" value="INNER MEMBRANE PROTEIN"/>
    <property type="match status" value="1"/>
</dbReference>
<feature type="domain" description="Mechanosensitive ion channel transmembrane helices 2/3" evidence="10">
    <location>
        <begin position="73"/>
        <end position="112"/>
    </location>
</feature>